<name>A0A087T2C7_STEMI</name>
<comment type="subcellular location">
    <subcellularLocation>
        <location evidence="1">Nucleus</location>
    </subcellularLocation>
</comment>
<dbReference type="Gene3D" id="1.10.10.60">
    <property type="entry name" value="Homeodomain-like"/>
    <property type="match status" value="1"/>
</dbReference>
<sequence>MAISTYKIHLQAKFMAKQMNINDFKGGPCWCSRFMKRKNISVRTRTTVGQQIPMDWQDKKASFVKYVTDITEKKNSSITDNKHG</sequence>
<proteinExistence type="predicted"/>
<dbReference type="PROSITE" id="PS51253">
    <property type="entry name" value="HTH_CENPB"/>
    <property type="match status" value="1"/>
</dbReference>
<dbReference type="AlphaFoldDB" id="A0A087T2C7"/>
<protein>
    <recommendedName>
        <fullName evidence="3">HTH CENPB-type domain-containing protein</fullName>
    </recommendedName>
</protein>
<evidence type="ECO:0000313" key="4">
    <source>
        <dbReference type="EMBL" id="KFM59266.1"/>
    </source>
</evidence>
<reference evidence="4 5" key="1">
    <citation type="submission" date="2013-11" db="EMBL/GenBank/DDBJ databases">
        <title>Genome sequencing of Stegodyphus mimosarum.</title>
        <authorList>
            <person name="Bechsgaard J."/>
        </authorList>
    </citation>
    <scope>NUCLEOTIDE SEQUENCE [LARGE SCALE GENOMIC DNA]</scope>
</reference>
<dbReference type="SUPFAM" id="SSF46689">
    <property type="entry name" value="Homeodomain-like"/>
    <property type="match status" value="1"/>
</dbReference>
<accession>A0A087T2C7</accession>
<dbReference type="EMBL" id="KK113070">
    <property type="protein sequence ID" value="KFM59266.1"/>
    <property type="molecule type" value="Genomic_DNA"/>
</dbReference>
<dbReference type="InterPro" id="IPR009057">
    <property type="entry name" value="Homeodomain-like_sf"/>
</dbReference>
<evidence type="ECO:0000313" key="5">
    <source>
        <dbReference type="Proteomes" id="UP000054359"/>
    </source>
</evidence>
<dbReference type="GO" id="GO:0005634">
    <property type="term" value="C:nucleus"/>
    <property type="evidence" value="ECO:0007669"/>
    <property type="project" value="UniProtKB-SubCell"/>
</dbReference>
<evidence type="ECO:0000256" key="2">
    <source>
        <dbReference type="ARBA" id="ARBA00023125"/>
    </source>
</evidence>
<dbReference type="InterPro" id="IPR006600">
    <property type="entry name" value="HTH_CenpB_DNA-bd_dom"/>
</dbReference>
<dbReference type="Proteomes" id="UP000054359">
    <property type="component" value="Unassembled WGS sequence"/>
</dbReference>
<gene>
    <name evidence="4" type="ORF">X975_13202</name>
</gene>
<evidence type="ECO:0000259" key="3">
    <source>
        <dbReference type="PROSITE" id="PS51253"/>
    </source>
</evidence>
<keyword evidence="5" id="KW-1185">Reference proteome</keyword>
<feature type="non-terminal residue" evidence="4">
    <location>
        <position position="84"/>
    </location>
</feature>
<dbReference type="Pfam" id="PF03221">
    <property type="entry name" value="HTH_Tnp_Tc5"/>
    <property type="match status" value="1"/>
</dbReference>
<dbReference type="GO" id="GO:0003677">
    <property type="term" value="F:DNA binding"/>
    <property type="evidence" value="ECO:0007669"/>
    <property type="project" value="UniProtKB-KW"/>
</dbReference>
<evidence type="ECO:0000256" key="1">
    <source>
        <dbReference type="ARBA" id="ARBA00004123"/>
    </source>
</evidence>
<keyword evidence="2" id="KW-0238">DNA-binding</keyword>
<dbReference type="OMA" id="KWIRRFM"/>
<dbReference type="OrthoDB" id="6765204at2759"/>
<feature type="domain" description="HTH CENPB-type" evidence="3">
    <location>
        <begin position="1"/>
        <end position="44"/>
    </location>
</feature>
<organism evidence="4 5">
    <name type="scientific">Stegodyphus mimosarum</name>
    <name type="common">African social velvet spider</name>
    <dbReference type="NCBI Taxonomy" id="407821"/>
    <lineage>
        <taxon>Eukaryota</taxon>
        <taxon>Metazoa</taxon>
        <taxon>Ecdysozoa</taxon>
        <taxon>Arthropoda</taxon>
        <taxon>Chelicerata</taxon>
        <taxon>Arachnida</taxon>
        <taxon>Araneae</taxon>
        <taxon>Araneomorphae</taxon>
        <taxon>Entelegynae</taxon>
        <taxon>Eresoidea</taxon>
        <taxon>Eresidae</taxon>
        <taxon>Stegodyphus</taxon>
    </lineage>
</organism>